<feature type="signal peptide" evidence="2">
    <location>
        <begin position="1"/>
        <end position="17"/>
    </location>
</feature>
<dbReference type="InterPro" id="IPR038765">
    <property type="entry name" value="Papain-like_cys_pep_sf"/>
</dbReference>
<dbReference type="Pfam" id="PF00112">
    <property type="entry name" value="Peptidase_C1"/>
    <property type="match status" value="1"/>
</dbReference>
<dbReference type="PRINTS" id="PR00705">
    <property type="entry name" value="PAPAIN"/>
</dbReference>
<dbReference type="PROSITE" id="PS00639">
    <property type="entry name" value="THIOL_PROTEASE_HIS"/>
    <property type="match status" value="1"/>
</dbReference>
<dbReference type="CDD" id="cd02248">
    <property type="entry name" value="Peptidase_C1A"/>
    <property type="match status" value="1"/>
</dbReference>
<dbReference type="InterPro" id="IPR013201">
    <property type="entry name" value="Prot_inhib_I29"/>
</dbReference>
<evidence type="ECO:0000313" key="6">
    <source>
        <dbReference type="Proteomes" id="UP001549921"/>
    </source>
</evidence>
<dbReference type="PANTHER" id="PTHR12411">
    <property type="entry name" value="CYSTEINE PROTEASE FAMILY C1-RELATED"/>
    <property type="match status" value="1"/>
</dbReference>
<reference evidence="5 6" key="1">
    <citation type="submission" date="2024-06" db="EMBL/GenBank/DDBJ databases">
        <title>A chromosome-level genome assembly of beet webworm, Loxostege sticticalis.</title>
        <authorList>
            <person name="Zhang Y."/>
        </authorList>
    </citation>
    <scope>NUCLEOTIDE SEQUENCE [LARGE SCALE GENOMIC DNA]</scope>
    <source>
        <strain evidence="5">AQ028</strain>
        <tissue evidence="5">Male pupae</tissue>
    </source>
</reference>
<dbReference type="Gene3D" id="3.90.70.10">
    <property type="entry name" value="Cysteine proteinases"/>
    <property type="match status" value="1"/>
</dbReference>
<name>A0ABD0TK37_LOXSC</name>
<dbReference type="InterPro" id="IPR025660">
    <property type="entry name" value="Pept_his_AS"/>
</dbReference>
<dbReference type="InterPro" id="IPR039417">
    <property type="entry name" value="Peptidase_C1A_papain-like"/>
</dbReference>
<feature type="domain" description="Cathepsin propeptide inhibitor" evidence="4">
    <location>
        <begin position="33"/>
        <end position="89"/>
    </location>
</feature>
<dbReference type="AlphaFoldDB" id="A0ABD0TK37"/>
<dbReference type="SUPFAM" id="SSF54001">
    <property type="entry name" value="Cysteine proteinases"/>
    <property type="match status" value="1"/>
</dbReference>
<dbReference type="InterPro" id="IPR000668">
    <property type="entry name" value="Peptidase_C1A_C"/>
</dbReference>
<sequence length="330" mass="37100">MIFIAVLLCCLGALVSSAPQKVFYNVEDAQNHFEHFVQKYNKTYKSEEERQERFEIFKNNLVKLNELNKNSTLTIHGINMFTDLTYEEFNAKYNGLDTSGSAMFCQRHVTANKTRVAAPEAFDWRDQKKVTPVKNQLTCSACWAFASVANIEGQYAIKHNKLVEFSEQQLLECSKHTGCSTGYFITNAILDTIANPGGIMTEQEYPFTINVGQCRAQPDRLVAKVTNCLQFVHATEDELKETLVSMGPIAIAIDAHDWGTPTAGIFQGCRNKGTNHAVLLVGYGSEFGVPYWIIKNSYGEHFGEKGYIRIPMYKNACNIMNEFHVTAVVA</sequence>
<dbReference type="Pfam" id="PF08246">
    <property type="entry name" value="Inhibitor_I29"/>
    <property type="match status" value="1"/>
</dbReference>
<dbReference type="InterPro" id="IPR013128">
    <property type="entry name" value="Peptidase_C1A"/>
</dbReference>
<proteinExistence type="inferred from homology"/>
<feature type="chain" id="PRO_5044875320" evidence="2">
    <location>
        <begin position="18"/>
        <end position="330"/>
    </location>
</feature>
<comment type="similarity">
    <text evidence="1">Belongs to the peptidase C1 family.</text>
</comment>
<gene>
    <name evidence="5" type="ORF">ABMA28_013866</name>
</gene>
<dbReference type="EMBL" id="JBEDNZ010000004">
    <property type="protein sequence ID" value="KAL0849607.1"/>
    <property type="molecule type" value="Genomic_DNA"/>
</dbReference>
<accession>A0ABD0TK37</accession>
<evidence type="ECO:0000259" key="4">
    <source>
        <dbReference type="SMART" id="SM00848"/>
    </source>
</evidence>
<evidence type="ECO:0000256" key="1">
    <source>
        <dbReference type="ARBA" id="ARBA00008455"/>
    </source>
</evidence>
<evidence type="ECO:0000259" key="3">
    <source>
        <dbReference type="SMART" id="SM00645"/>
    </source>
</evidence>
<organism evidence="5 6">
    <name type="scientific">Loxostege sticticalis</name>
    <name type="common">Beet webworm moth</name>
    <dbReference type="NCBI Taxonomy" id="481309"/>
    <lineage>
        <taxon>Eukaryota</taxon>
        <taxon>Metazoa</taxon>
        <taxon>Ecdysozoa</taxon>
        <taxon>Arthropoda</taxon>
        <taxon>Hexapoda</taxon>
        <taxon>Insecta</taxon>
        <taxon>Pterygota</taxon>
        <taxon>Neoptera</taxon>
        <taxon>Endopterygota</taxon>
        <taxon>Lepidoptera</taxon>
        <taxon>Glossata</taxon>
        <taxon>Ditrysia</taxon>
        <taxon>Pyraloidea</taxon>
        <taxon>Crambidae</taxon>
        <taxon>Pyraustinae</taxon>
        <taxon>Loxostege</taxon>
    </lineage>
</organism>
<keyword evidence="2" id="KW-0732">Signal</keyword>
<dbReference type="SMART" id="SM00645">
    <property type="entry name" value="Pept_C1"/>
    <property type="match status" value="1"/>
</dbReference>
<protein>
    <submittedName>
        <fullName evidence="5">Uncharacterized protein</fullName>
    </submittedName>
</protein>
<dbReference type="SMART" id="SM00848">
    <property type="entry name" value="Inhibitor_I29"/>
    <property type="match status" value="1"/>
</dbReference>
<evidence type="ECO:0000313" key="5">
    <source>
        <dbReference type="EMBL" id="KAL0849607.1"/>
    </source>
</evidence>
<comment type="caution">
    <text evidence="5">The sequence shown here is derived from an EMBL/GenBank/DDBJ whole genome shotgun (WGS) entry which is preliminary data.</text>
</comment>
<evidence type="ECO:0000256" key="2">
    <source>
        <dbReference type="SAM" id="SignalP"/>
    </source>
</evidence>
<dbReference type="Proteomes" id="UP001549921">
    <property type="component" value="Unassembled WGS sequence"/>
</dbReference>
<feature type="domain" description="Peptidase C1A papain C-terminal" evidence="3">
    <location>
        <begin position="118"/>
        <end position="328"/>
    </location>
</feature>